<protein>
    <submittedName>
        <fullName evidence="1">Uncharacterized protein</fullName>
    </submittedName>
</protein>
<dbReference type="Proteomes" id="UP000187209">
    <property type="component" value="Unassembled WGS sequence"/>
</dbReference>
<proteinExistence type="predicted"/>
<evidence type="ECO:0000313" key="2">
    <source>
        <dbReference type="Proteomes" id="UP000187209"/>
    </source>
</evidence>
<gene>
    <name evidence="1" type="ORF">SteCoe_30824</name>
</gene>
<name>A0A1R2B2U7_9CILI</name>
<evidence type="ECO:0000313" key="1">
    <source>
        <dbReference type="EMBL" id="OMJ71067.1"/>
    </source>
</evidence>
<sequence length="468" mass="55582">MDSALSIRTDSPTRNIRSSCMQRNEAKSISYERPASVKFLYMNIRNKSYVIAPSKKKFSHISSTSESVGPGKYNINSHSRGPSHEFSKVPRFEKSAAYDYLARVPSFGRIKLTEKIEYNKDLSRLTTKQQVQKRQKSSELKKIKAEIIKIAHTNILKHKKEVHENKIKEKYKRIEYNQKLGEIKEIKKTWVTLKSALGMIFILKVFIKNKKNLRIRIFSMLKKFQQIARCIGKMRLILKNFRKNRAIKTLMLLFVPYMKSWLKTRKKKYMNLVALNIEKVLSCSMLFNTIAKWHKTILTMQRFIKKYLTLKKILYDKLLNMWNESEAVIFKKKLTKTKKRTIKSKTRVKKTLGVSTIPEEIKKHYITKLIWTKLKDYLEQIKKYTEECREIDYANKEQEFEILIMNQEKVPYPQKPVKPRILPLITRDNFSEMIQTAERERNHWGVVIHAINTKLQMSYIIKTQQEIE</sequence>
<accession>A0A1R2B2U7</accession>
<dbReference type="EMBL" id="MPUH01001026">
    <property type="protein sequence ID" value="OMJ71067.1"/>
    <property type="molecule type" value="Genomic_DNA"/>
</dbReference>
<keyword evidence="2" id="KW-1185">Reference proteome</keyword>
<reference evidence="1 2" key="1">
    <citation type="submission" date="2016-11" db="EMBL/GenBank/DDBJ databases">
        <title>The macronuclear genome of Stentor coeruleus: a giant cell with tiny introns.</title>
        <authorList>
            <person name="Slabodnick M."/>
            <person name="Ruby J.G."/>
            <person name="Reiff S.B."/>
            <person name="Swart E.C."/>
            <person name="Gosai S."/>
            <person name="Prabakaran S."/>
            <person name="Witkowska E."/>
            <person name="Larue G.E."/>
            <person name="Fisher S."/>
            <person name="Freeman R.M."/>
            <person name="Gunawardena J."/>
            <person name="Chu W."/>
            <person name="Stover N.A."/>
            <person name="Gregory B.D."/>
            <person name="Nowacki M."/>
            <person name="Derisi J."/>
            <person name="Roy S.W."/>
            <person name="Marshall W.F."/>
            <person name="Sood P."/>
        </authorList>
    </citation>
    <scope>NUCLEOTIDE SEQUENCE [LARGE SCALE GENOMIC DNA]</scope>
    <source>
        <strain evidence="1">WM001</strain>
    </source>
</reference>
<organism evidence="1 2">
    <name type="scientific">Stentor coeruleus</name>
    <dbReference type="NCBI Taxonomy" id="5963"/>
    <lineage>
        <taxon>Eukaryota</taxon>
        <taxon>Sar</taxon>
        <taxon>Alveolata</taxon>
        <taxon>Ciliophora</taxon>
        <taxon>Postciliodesmatophora</taxon>
        <taxon>Heterotrichea</taxon>
        <taxon>Heterotrichida</taxon>
        <taxon>Stentoridae</taxon>
        <taxon>Stentor</taxon>
    </lineage>
</organism>
<dbReference type="AlphaFoldDB" id="A0A1R2B2U7"/>
<comment type="caution">
    <text evidence="1">The sequence shown here is derived from an EMBL/GenBank/DDBJ whole genome shotgun (WGS) entry which is preliminary data.</text>
</comment>